<protein>
    <recommendedName>
        <fullName evidence="2">Pyridoxal phosphate homeostasis protein</fullName>
        <shortName evidence="2">PLP homeostasis protein</shortName>
    </recommendedName>
</protein>
<reference evidence="6" key="1">
    <citation type="journal article" date="2019" name="Int. J. Syst. Evol. Microbiol.">
        <title>The Global Catalogue of Microorganisms (GCM) 10K type strain sequencing project: providing services to taxonomists for standard genome sequencing and annotation.</title>
        <authorList>
            <consortium name="The Broad Institute Genomics Platform"/>
            <consortium name="The Broad Institute Genome Sequencing Center for Infectious Disease"/>
            <person name="Wu L."/>
            <person name="Ma J."/>
        </authorList>
    </citation>
    <scope>NUCLEOTIDE SEQUENCE [LARGE SCALE GENOMIC DNA]</scope>
    <source>
        <strain evidence="6">JCM 13249</strain>
    </source>
</reference>
<dbReference type="Pfam" id="PF01168">
    <property type="entry name" value="Ala_racemase_N"/>
    <property type="match status" value="1"/>
</dbReference>
<dbReference type="InterPro" id="IPR011078">
    <property type="entry name" value="PyrdxlP_homeostasis"/>
</dbReference>
<dbReference type="HAMAP" id="MF_02087">
    <property type="entry name" value="PLP_homeostasis"/>
    <property type="match status" value="1"/>
</dbReference>
<dbReference type="PIRSF" id="PIRSF004848">
    <property type="entry name" value="YBL036c_PLPDEIII"/>
    <property type="match status" value="1"/>
</dbReference>
<keyword evidence="1 2" id="KW-0663">Pyridoxal phosphate</keyword>
<evidence type="ECO:0000256" key="3">
    <source>
        <dbReference type="RuleBase" id="RU004514"/>
    </source>
</evidence>
<comment type="function">
    <text evidence="2">Pyridoxal 5'-phosphate (PLP)-binding protein, which is involved in PLP homeostasis.</text>
</comment>
<dbReference type="PROSITE" id="PS01211">
    <property type="entry name" value="UPF0001"/>
    <property type="match status" value="1"/>
</dbReference>
<dbReference type="EMBL" id="BAAALS010000005">
    <property type="protein sequence ID" value="GAA1743672.1"/>
    <property type="molecule type" value="Genomic_DNA"/>
</dbReference>
<comment type="caution">
    <text evidence="5">The sequence shown here is derived from an EMBL/GenBank/DDBJ whole genome shotgun (WGS) entry which is preliminary data.</text>
</comment>
<dbReference type="PANTHER" id="PTHR10146:SF14">
    <property type="entry name" value="PYRIDOXAL PHOSPHATE HOMEOSTASIS PROTEIN"/>
    <property type="match status" value="1"/>
</dbReference>
<organism evidence="5 6">
    <name type="scientific">Luedemannella helvata</name>
    <dbReference type="NCBI Taxonomy" id="349315"/>
    <lineage>
        <taxon>Bacteria</taxon>
        <taxon>Bacillati</taxon>
        <taxon>Actinomycetota</taxon>
        <taxon>Actinomycetes</taxon>
        <taxon>Micromonosporales</taxon>
        <taxon>Micromonosporaceae</taxon>
        <taxon>Luedemannella</taxon>
    </lineage>
</organism>
<accession>A0ABP4W2I9</accession>
<dbReference type="PANTHER" id="PTHR10146">
    <property type="entry name" value="PROLINE SYNTHETASE CO-TRANSCRIBED BACTERIAL HOMOLOG PROTEIN"/>
    <property type="match status" value="1"/>
</dbReference>
<feature type="modified residue" description="N6-(pyridoxal phosphate)lysine" evidence="2">
    <location>
        <position position="44"/>
    </location>
</feature>
<proteinExistence type="inferred from homology"/>
<name>A0ABP4W2I9_9ACTN</name>
<dbReference type="SUPFAM" id="SSF51419">
    <property type="entry name" value="PLP-binding barrel"/>
    <property type="match status" value="1"/>
</dbReference>
<sequence>MSAPEHARRAQLSENLARVRAEIADGCAAAGRDPAEVTLVAVTKTYPASDVCHLVALGVTDVGENRDQEAAPKAAEVAAAGAAPRWHFVGQLQRNKCASVVGYADVVHSVDSVRLADALGRAAGRHRDTDLDVFVQISLDGDPTRGGAVAPPGYAPGVSGPTAEPDRDLERVAAAVAAGERLRLRGVMAVAPLGWPPARAFTLLADIAARLRVGYPTAHAVSAGMSGDLRDALAHGATHVRIGSALLGNRPPLR</sequence>
<dbReference type="Proteomes" id="UP001500655">
    <property type="component" value="Unassembled WGS sequence"/>
</dbReference>
<evidence type="ECO:0000313" key="5">
    <source>
        <dbReference type="EMBL" id="GAA1743672.1"/>
    </source>
</evidence>
<evidence type="ECO:0000259" key="4">
    <source>
        <dbReference type="Pfam" id="PF01168"/>
    </source>
</evidence>
<gene>
    <name evidence="5" type="ORF">GCM10009681_13100</name>
</gene>
<dbReference type="CDD" id="cd00635">
    <property type="entry name" value="PLPDE_III_YBL036c_like"/>
    <property type="match status" value="1"/>
</dbReference>
<dbReference type="InterPro" id="IPR001608">
    <property type="entry name" value="Ala_racemase_N"/>
</dbReference>
<keyword evidence="6" id="KW-1185">Reference proteome</keyword>
<feature type="domain" description="Alanine racemase N-terminal" evidence="4">
    <location>
        <begin position="36"/>
        <end position="251"/>
    </location>
</feature>
<evidence type="ECO:0000256" key="2">
    <source>
        <dbReference type="HAMAP-Rule" id="MF_02087"/>
    </source>
</evidence>
<dbReference type="InterPro" id="IPR029066">
    <property type="entry name" value="PLP-binding_barrel"/>
</dbReference>
<evidence type="ECO:0000313" key="6">
    <source>
        <dbReference type="Proteomes" id="UP001500655"/>
    </source>
</evidence>
<comment type="similarity">
    <text evidence="2 3">Belongs to the pyridoxal phosphate-binding protein YggS/PROSC family.</text>
</comment>
<dbReference type="RefSeq" id="WP_344077948.1">
    <property type="nucleotide sequence ID" value="NZ_BAAALS010000005.1"/>
</dbReference>
<evidence type="ECO:0000256" key="1">
    <source>
        <dbReference type="ARBA" id="ARBA00022898"/>
    </source>
</evidence>
<dbReference type="Gene3D" id="3.20.20.10">
    <property type="entry name" value="Alanine racemase"/>
    <property type="match status" value="1"/>
</dbReference>